<keyword evidence="2" id="KW-1185">Reference proteome</keyword>
<dbReference type="Proteomes" id="UP000245959">
    <property type="component" value="Unassembled WGS sequence"/>
</dbReference>
<dbReference type="RefSeq" id="WP_116883874.1">
    <property type="nucleotide sequence ID" value="NZ_CALXNT010000087.1"/>
</dbReference>
<evidence type="ECO:0000313" key="2">
    <source>
        <dbReference type="Proteomes" id="UP000245959"/>
    </source>
</evidence>
<dbReference type="EMBL" id="QEKH01000012">
    <property type="protein sequence ID" value="PVY42033.1"/>
    <property type="molecule type" value="Genomic_DNA"/>
</dbReference>
<comment type="caution">
    <text evidence="1">The sequence shown here is derived from an EMBL/GenBank/DDBJ whole genome shotgun (WGS) entry which is preliminary data.</text>
</comment>
<reference evidence="1 2" key="1">
    <citation type="submission" date="2018-04" db="EMBL/GenBank/DDBJ databases">
        <title>Genomic Encyclopedia of Type Strains, Phase IV (KMG-IV): sequencing the most valuable type-strain genomes for metagenomic binning, comparative biology and taxonomic classification.</title>
        <authorList>
            <person name="Goeker M."/>
        </authorList>
    </citation>
    <scope>NUCLEOTIDE SEQUENCE [LARGE SCALE GENOMIC DNA]</scope>
    <source>
        <strain evidence="1 2">DSM 14823</strain>
    </source>
</reference>
<evidence type="ECO:0000313" key="1">
    <source>
        <dbReference type="EMBL" id="PVY42033.1"/>
    </source>
</evidence>
<organism evidence="1 2">
    <name type="scientific">Victivallis vadensis</name>
    <dbReference type="NCBI Taxonomy" id="172901"/>
    <lineage>
        <taxon>Bacteria</taxon>
        <taxon>Pseudomonadati</taxon>
        <taxon>Lentisphaerota</taxon>
        <taxon>Lentisphaeria</taxon>
        <taxon>Victivallales</taxon>
        <taxon>Victivallaceae</taxon>
        <taxon>Victivallis</taxon>
    </lineage>
</organism>
<dbReference type="AlphaFoldDB" id="A0A2U1B052"/>
<protein>
    <submittedName>
        <fullName evidence="1">Uncharacterized protein</fullName>
    </submittedName>
</protein>
<name>A0A2U1B052_9BACT</name>
<dbReference type="GeneID" id="78295182"/>
<sequence length="138" mass="15197">MEMTRKTVWLIGVAAIAAGLAAGTAAGWYFGSRSRACEVPAAIPATVPESVPAPDATTLKRAADRALRDIGVRARSAGVELDETLSDGSRLVTVYLENGRTAQGRLYRDRLRWKISLDRRSLWDADRVIVVEHERHIR</sequence>
<accession>A0A2U1B052</accession>
<proteinExistence type="predicted"/>
<gene>
    <name evidence="1" type="ORF">C8D82_11230</name>
</gene>